<evidence type="ECO:0000313" key="2">
    <source>
        <dbReference type="EMBL" id="KKK71726.1"/>
    </source>
</evidence>
<dbReference type="AlphaFoldDB" id="A0A0F9AHR7"/>
<sequence>RLDAWKTTDWQHPHYDRIGPAAGRAADRDGDAPTLKEVKKKKEKKKRKGPVVFEGQHLAITVLDDRVLADAFPQPSAKERIGLYCNMDAWLHGNLTRMPKNEYRFAYEWMKKEYPKNPGKVARMPVAEPDY</sequence>
<dbReference type="EMBL" id="LAZR01057600">
    <property type="protein sequence ID" value="KKK71726.1"/>
    <property type="molecule type" value="Genomic_DNA"/>
</dbReference>
<accession>A0A0F9AHR7</accession>
<name>A0A0F9AHR7_9ZZZZ</name>
<feature type="non-terminal residue" evidence="2">
    <location>
        <position position="1"/>
    </location>
</feature>
<reference evidence="2" key="1">
    <citation type="journal article" date="2015" name="Nature">
        <title>Complex archaea that bridge the gap between prokaryotes and eukaryotes.</title>
        <authorList>
            <person name="Spang A."/>
            <person name="Saw J.H."/>
            <person name="Jorgensen S.L."/>
            <person name="Zaremba-Niedzwiedzka K."/>
            <person name="Martijn J."/>
            <person name="Lind A.E."/>
            <person name="van Eijk R."/>
            <person name="Schleper C."/>
            <person name="Guy L."/>
            <person name="Ettema T.J."/>
        </authorList>
    </citation>
    <scope>NUCLEOTIDE SEQUENCE</scope>
</reference>
<feature type="region of interest" description="Disordered" evidence="1">
    <location>
        <begin position="15"/>
        <end position="50"/>
    </location>
</feature>
<protein>
    <submittedName>
        <fullName evidence="2">Uncharacterized protein</fullName>
    </submittedName>
</protein>
<feature type="compositionally biased region" description="Basic residues" evidence="1">
    <location>
        <begin position="38"/>
        <end position="49"/>
    </location>
</feature>
<comment type="caution">
    <text evidence="2">The sequence shown here is derived from an EMBL/GenBank/DDBJ whole genome shotgun (WGS) entry which is preliminary data.</text>
</comment>
<organism evidence="2">
    <name type="scientific">marine sediment metagenome</name>
    <dbReference type="NCBI Taxonomy" id="412755"/>
    <lineage>
        <taxon>unclassified sequences</taxon>
        <taxon>metagenomes</taxon>
        <taxon>ecological metagenomes</taxon>
    </lineage>
</organism>
<proteinExistence type="predicted"/>
<evidence type="ECO:0000256" key="1">
    <source>
        <dbReference type="SAM" id="MobiDB-lite"/>
    </source>
</evidence>
<gene>
    <name evidence="2" type="ORF">LCGC14_2911020</name>
</gene>
<feature type="compositionally biased region" description="Basic and acidic residues" evidence="1">
    <location>
        <begin position="25"/>
        <end position="37"/>
    </location>
</feature>